<evidence type="ECO:0000256" key="3">
    <source>
        <dbReference type="ARBA" id="ARBA00022475"/>
    </source>
</evidence>
<evidence type="ECO:0000256" key="2">
    <source>
        <dbReference type="ARBA" id="ARBA00008017"/>
    </source>
</evidence>
<dbReference type="SUPFAM" id="SSF82861">
    <property type="entry name" value="Mechanosensitive channel protein MscS (YggB), transmembrane region"/>
    <property type="match status" value="1"/>
</dbReference>
<dbReference type="SUPFAM" id="SSF50182">
    <property type="entry name" value="Sm-like ribonucleoproteins"/>
    <property type="match status" value="1"/>
</dbReference>
<dbReference type="InterPro" id="IPR011014">
    <property type="entry name" value="MscS_channel_TM-2"/>
</dbReference>
<evidence type="ECO:0000256" key="7">
    <source>
        <dbReference type="SAM" id="Phobius"/>
    </source>
</evidence>
<comment type="caution">
    <text evidence="11">The sequence shown here is derived from an EMBL/GenBank/DDBJ whole genome shotgun (WGS) entry which is preliminary data.</text>
</comment>
<dbReference type="InterPro" id="IPR006685">
    <property type="entry name" value="MscS_channel_2nd"/>
</dbReference>
<evidence type="ECO:0000259" key="10">
    <source>
        <dbReference type="Pfam" id="PF21088"/>
    </source>
</evidence>
<feature type="domain" description="Mechanosensitive ion channel MscS C-terminal" evidence="9">
    <location>
        <begin position="262"/>
        <end position="345"/>
    </location>
</feature>
<feature type="transmembrane region" description="Helical" evidence="7">
    <location>
        <begin position="20"/>
        <end position="41"/>
    </location>
</feature>
<dbReference type="InterPro" id="IPR011066">
    <property type="entry name" value="MscS_channel_C_sf"/>
</dbReference>
<dbReference type="InterPro" id="IPR049142">
    <property type="entry name" value="MS_channel_1st"/>
</dbReference>
<dbReference type="Gene3D" id="2.30.30.60">
    <property type="match status" value="1"/>
</dbReference>
<evidence type="ECO:0000313" key="11">
    <source>
        <dbReference type="EMBL" id="MFC3053654.1"/>
    </source>
</evidence>
<accession>A0ABV7DAG5</accession>
<keyword evidence="12" id="KW-1185">Reference proteome</keyword>
<proteinExistence type="inferred from homology"/>
<evidence type="ECO:0000256" key="1">
    <source>
        <dbReference type="ARBA" id="ARBA00004651"/>
    </source>
</evidence>
<reference evidence="12" key="1">
    <citation type="journal article" date="2019" name="Int. J. Syst. Evol. Microbiol.">
        <title>The Global Catalogue of Microorganisms (GCM) 10K type strain sequencing project: providing services to taxonomists for standard genome sequencing and annotation.</title>
        <authorList>
            <consortium name="The Broad Institute Genomics Platform"/>
            <consortium name="The Broad Institute Genome Sequencing Center for Infectious Disease"/>
            <person name="Wu L."/>
            <person name="Ma J."/>
        </authorList>
    </citation>
    <scope>NUCLEOTIDE SEQUENCE [LARGE SCALE GENOMIC DNA]</scope>
    <source>
        <strain evidence="12">KCTC 62164</strain>
    </source>
</reference>
<feature type="transmembrane region" description="Helical" evidence="7">
    <location>
        <begin position="74"/>
        <end position="94"/>
    </location>
</feature>
<organism evidence="11 12">
    <name type="scientific">Kordiimonas pumila</name>
    <dbReference type="NCBI Taxonomy" id="2161677"/>
    <lineage>
        <taxon>Bacteria</taxon>
        <taxon>Pseudomonadati</taxon>
        <taxon>Pseudomonadota</taxon>
        <taxon>Alphaproteobacteria</taxon>
        <taxon>Kordiimonadales</taxon>
        <taxon>Kordiimonadaceae</taxon>
        <taxon>Kordiimonas</taxon>
    </lineage>
</organism>
<dbReference type="RefSeq" id="WP_228073765.1">
    <property type="nucleotide sequence ID" value="NZ_CP061205.1"/>
</dbReference>
<gene>
    <name evidence="11" type="ORF">ACFOKA_17270</name>
</gene>
<feature type="transmembrane region" description="Helical" evidence="7">
    <location>
        <begin position="100"/>
        <end position="123"/>
    </location>
</feature>
<evidence type="ECO:0000259" key="8">
    <source>
        <dbReference type="Pfam" id="PF00924"/>
    </source>
</evidence>
<feature type="transmembrane region" description="Helical" evidence="7">
    <location>
        <begin position="165"/>
        <end position="185"/>
    </location>
</feature>
<comment type="subcellular location">
    <subcellularLocation>
        <location evidence="1">Cell membrane</location>
        <topology evidence="1">Multi-pass membrane protein</topology>
    </subcellularLocation>
</comment>
<dbReference type="InterPro" id="IPR023408">
    <property type="entry name" value="MscS_beta-dom_sf"/>
</dbReference>
<protein>
    <submittedName>
        <fullName evidence="11">Mechanosensitive ion channel family protein</fullName>
    </submittedName>
</protein>
<evidence type="ECO:0000256" key="4">
    <source>
        <dbReference type="ARBA" id="ARBA00022692"/>
    </source>
</evidence>
<dbReference type="SUPFAM" id="SSF82689">
    <property type="entry name" value="Mechanosensitive channel protein MscS (YggB), C-terminal domain"/>
    <property type="match status" value="1"/>
</dbReference>
<keyword evidence="3" id="KW-1003">Cell membrane</keyword>
<sequence length="364" mass="40832">MLFSNMSWQDLIEMEVYKNTLLEWAAAFGIGLLLFVVLALIKETGLRKFRETIVRDPEGWGSSLVEALQNTKKLTILLLSIYIGVRGLTLPPVIADNLRIITLAIFFIQIGLWCVGILNGWAARYREQQITINPGAVSTLGAVRVILIGVIWAGVLLLILDNIGFDITALVAGLGIGGIAIALAVQNILGDLFSSLSIVLDKTFVVGDFIIVGDYMGTVENIGLKTTRIRSLSGEQIVFSNTDLLNGRIRNYGRMYERRISIKLGVIYQTSREKLKKIPVILREAIEAQEKTRFDRAHFLAYGNFSLDFEYVYYVLSSDYNDYMDIHQAINFIIHEKFEAEGIEFAYPTQTLFLEGLKAETKSE</sequence>
<dbReference type="InterPro" id="IPR049278">
    <property type="entry name" value="MS_channel_C"/>
</dbReference>
<dbReference type="Proteomes" id="UP001595444">
    <property type="component" value="Unassembled WGS sequence"/>
</dbReference>
<keyword evidence="4 7" id="KW-0812">Transmembrane</keyword>
<evidence type="ECO:0000256" key="6">
    <source>
        <dbReference type="ARBA" id="ARBA00023136"/>
    </source>
</evidence>
<keyword evidence="5 7" id="KW-1133">Transmembrane helix</keyword>
<keyword evidence="6 7" id="KW-0472">Membrane</keyword>
<dbReference type="Pfam" id="PF21088">
    <property type="entry name" value="MS_channel_1st"/>
    <property type="match status" value="1"/>
</dbReference>
<dbReference type="PANTHER" id="PTHR30566">
    <property type="entry name" value="YNAI-RELATED MECHANOSENSITIVE ION CHANNEL"/>
    <property type="match status" value="1"/>
</dbReference>
<dbReference type="Gene3D" id="1.10.287.1260">
    <property type="match status" value="1"/>
</dbReference>
<dbReference type="InterPro" id="IPR010920">
    <property type="entry name" value="LSM_dom_sf"/>
</dbReference>
<feature type="domain" description="Mechanosensitive ion channel transmembrane helices 2/3" evidence="10">
    <location>
        <begin position="150"/>
        <end position="186"/>
    </location>
</feature>
<feature type="transmembrane region" description="Helical" evidence="7">
    <location>
        <begin position="135"/>
        <end position="159"/>
    </location>
</feature>
<dbReference type="PANTHER" id="PTHR30566:SF25">
    <property type="entry name" value="INNER MEMBRANE PROTEIN"/>
    <property type="match status" value="1"/>
</dbReference>
<feature type="domain" description="Mechanosensitive ion channel MscS" evidence="8">
    <location>
        <begin position="187"/>
        <end position="253"/>
    </location>
</feature>
<evidence type="ECO:0000256" key="5">
    <source>
        <dbReference type="ARBA" id="ARBA00022989"/>
    </source>
</evidence>
<dbReference type="EMBL" id="JBHRSL010000028">
    <property type="protein sequence ID" value="MFC3053654.1"/>
    <property type="molecule type" value="Genomic_DNA"/>
</dbReference>
<dbReference type="Gene3D" id="3.30.70.100">
    <property type="match status" value="1"/>
</dbReference>
<dbReference type="Pfam" id="PF00924">
    <property type="entry name" value="MS_channel_2nd"/>
    <property type="match status" value="1"/>
</dbReference>
<evidence type="ECO:0000259" key="9">
    <source>
        <dbReference type="Pfam" id="PF21082"/>
    </source>
</evidence>
<comment type="similarity">
    <text evidence="2">Belongs to the MscS (TC 1.A.23) family.</text>
</comment>
<evidence type="ECO:0000313" key="12">
    <source>
        <dbReference type="Proteomes" id="UP001595444"/>
    </source>
</evidence>
<name>A0ABV7DAG5_9PROT</name>
<dbReference type="Pfam" id="PF21082">
    <property type="entry name" value="MS_channel_3rd"/>
    <property type="match status" value="1"/>
</dbReference>